<dbReference type="PANTHER" id="PTHR31579:SF1">
    <property type="entry name" value="OS03G0796600 PROTEIN"/>
    <property type="match status" value="1"/>
</dbReference>
<evidence type="ECO:0000313" key="3">
    <source>
        <dbReference type="EMBL" id="OUS48470.1"/>
    </source>
</evidence>
<dbReference type="FunCoup" id="A0A090M892">
    <property type="interactions" value="78"/>
</dbReference>
<evidence type="ECO:0000256" key="1">
    <source>
        <dbReference type="SAM" id="MobiDB-lite"/>
    </source>
</evidence>
<dbReference type="Pfam" id="PF04720">
    <property type="entry name" value="PDDEXK_6"/>
    <property type="match status" value="1"/>
</dbReference>
<dbReference type="Proteomes" id="UP000195557">
    <property type="component" value="Unassembled WGS sequence"/>
</dbReference>
<dbReference type="AlphaFoldDB" id="A0A090M892"/>
<evidence type="ECO:0000313" key="4">
    <source>
        <dbReference type="Proteomes" id="UP000009170"/>
    </source>
</evidence>
<gene>
    <name evidence="3" type="ORF">BE221DRAFT_189768</name>
    <name evidence="2" type="ORF">OT_ostta06g02180</name>
</gene>
<accession>A0A454Y0Y3</accession>
<sequence>MARARTRATSGGDAGARSCDEMDFDLLFAEDEAERSVSVETSEEIEERNREGFDVCAVVVRCARLMCAPRTEEARRALRALRAAALALGDPETFKDDSRRAHVRESGLDKLAETLREVDPVTFGGLERTSSEPPHVDDDVLTKLSHSYLWLPPRAMKCGPTYATVDDRVIIEPNLRSHFVVGRATREYERLVQAIPNCFVGSYAQLTEIVHFVSQHMNASFRERGLDVPPWRRPSALTSKWTLRAPGSSVPPSPCSSPKGPFDEVATTRGGFEQVAFTKPKFIRSTFAFARSSEAQEF</sequence>
<feature type="region of interest" description="Disordered" evidence="1">
    <location>
        <begin position="244"/>
        <end position="263"/>
    </location>
</feature>
<reference evidence="2 4" key="1">
    <citation type="journal article" date="2006" name="Proc. Natl. Acad. Sci. U.S.A.">
        <title>Genome analysis of the smallest free-living eukaryote Ostreococcus tauri unveils many unique features.</title>
        <authorList>
            <person name="Derelle E."/>
            <person name="Ferraz C."/>
            <person name="Rombauts S."/>
            <person name="Rouze P."/>
            <person name="Worden A.Z."/>
            <person name="Robbens S."/>
            <person name="Partensky F."/>
            <person name="Degroeve S."/>
            <person name="Echeynie S."/>
            <person name="Cooke R."/>
            <person name="Saeys Y."/>
            <person name="Wuyts J."/>
            <person name="Jabbari K."/>
            <person name="Bowler C."/>
            <person name="Panaud O."/>
            <person name="Piegu B."/>
            <person name="Ball S.G."/>
            <person name="Ral J.-P."/>
            <person name="Bouget F.-Y."/>
            <person name="Piganeau G."/>
            <person name="De Baets B."/>
            <person name="Picard A."/>
            <person name="Delseny M."/>
            <person name="Demaille J."/>
            <person name="Van de Peer Y."/>
            <person name="Moreau H."/>
        </authorList>
    </citation>
    <scope>NUCLEOTIDE SEQUENCE [LARGE SCALE GENOMIC DNA]</scope>
    <source>
        <strain evidence="2 4">OTTH0595</strain>
    </source>
</reference>
<name>A0A090M892_OSTTA</name>
<evidence type="ECO:0000313" key="2">
    <source>
        <dbReference type="EMBL" id="CEF98349.1"/>
    </source>
</evidence>
<organism evidence="2 4">
    <name type="scientific">Ostreococcus tauri</name>
    <name type="common">Marine green alga</name>
    <dbReference type="NCBI Taxonomy" id="70448"/>
    <lineage>
        <taxon>Eukaryota</taxon>
        <taxon>Viridiplantae</taxon>
        <taxon>Chlorophyta</taxon>
        <taxon>Mamiellophyceae</taxon>
        <taxon>Mamiellales</taxon>
        <taxon>Bathycoccaceae</taxon>
        <taxon>Ostreococcus</taxon>
    </lineage>
</organism>
<dbReference type="STRING" id="70448.A0A090M892"/>
<dbReference type="InterPro" id="IPR006502">
    <property type="entry name" value="PDDEXK-like"/>
</dbReference>
<accession>A0A090M892</accession>
<keyword evidence="4" id="KW-1185">Reference proteome</keyword>
<proteinExistence type="predicted"/>
<dbReference type="Proteomes" id="UP000009170">
    <property type="component" value="Unassembled WGS sequence"/>
</dbReference>
<reference evidence="3" key="3">
    <citation type="submission" date="2017-04" db="EMBL/GenBank/DDBJ databases">
        <title>Population genomics of picophytoplankton unveils novel chromosome hypervariability.</title>
        <authorList>
            <consortium name="DOE Joint Genome Institute"/>
            <person name="Blanc-Mathieu R."/>
            <person name="Krasovec M."/>
            <person name="Hebrard M."/>
            <person name="Yau S."/>
            <person name="Desgranges E."/>
            <person name="Martin J."/>
            <person name="Schackwitz W."/>
            <person name="Kuo A."/>
            <person name="Salin G."/>
            <person name="Donnadieu C."/>
            <person name="Desdevises Y."/>
            <person name="Sanchez-Ferandin S."/>
            <person name="Moreau H."/>
            <person name="Rivals E."/>
            <person name="Grigoriev I.V."/>
            <person name="Grimsley N."/>
            <person name="Eyre-Walker A."/>
            <person name="Piganeau G."/>
        </authorList>
    </citation>
    <scope>NUCLEOTIDE SEQUENCE [LARGE SCALE GENOMIC DNA]</scope>
    <source>
        <strain evidence="3">RCC 1115</strain>
    </source>
</reference>
<dbReference type="EMBL" id="KZ155774">
    <property type="protein sequence ID" value="OUS48470.1"/>
    <property type="molecule type" value="Genomic_DNA"/>
</dbReference>
<dbReference type="InParanoid" id="A0A090M892"/>
<protein>
    <submittedName>
        <fullName evidence="2">Uncharacterized protein</fullName>
    </submittedName>
</protein>
<dbReference type="EMBL" id="CAID01000006">
    <property type="protein sequence ID" value="CEF98349.1"/>
    <property type="molecule type" value="Genomic_DNA"/>
</dbReference>
<dbReference type="OrthoDB" id="691424at2759"/>
<reference evidence="2" key="2">
    <citation type="journal article" date="2014" name="BMC Genomics">
        <title>An improved genome of the model marine alga Ostreococcus tauri unfolds by assessing Illumina de novo assemblies.</title>
        <authorList>
            <person name="Blanc-Mathieu R."/>
            <person name="Verhelst B."/>
            <person name="Derelle E."/>
            <person name="Rombauts S."/>
            <person name="Bouget F.Y."/>
            <person name="Carre I."/>
            <person name="Chateau A."/>
            <person name="Eyre-Walker A."/>
            <person name="Grimsley N."/>
            <person name="Moreau H."/>
            <person name="Piegu B."/>
            <person name="Rivals E."/>
            <person name="Schackwitz W."/>
            <person name="Van de Peer Y."/>
            <person name="Piganeau G."/>
        </authorList>
    </citation>
    <scope>NUCLEOTIDE SEQUENCE</scope>
    <source>
        <strain evidence="2">RCC4221</strain>
    </source>
</reference>
<accession>A0A1Y5IFX9</accession>
<dbReference type="PANTHER" id="PTHR31579">
    <property type="entry name" value="OS03G0796600 PROTEIN"/>
    <property type="match status" value="1"/>
</dbReference>